<dbReference type="PANTHER" id="PTHR46328">
    <property type="entry name" value="FAR-RED IMPAIRED RESPONSIVE (FAR1) FAMILY PROTEIN-RELATED"/>
    <property type="match status" value="1"/>
</dbReference>
<gene>
    <name evidence="2" type="ORF">RHGRI_017038</name>
</gene>
<protein>
    <recommendedName>
        <fullName evidence="4">Protein FAR1-RELATED SEQUENCE</fullName>
    </recommendedName>
</protein>
<dbReference type="AlphaFoldDB" id="A0AAV6JWE2"/>
<proteinExistence type="predicted"/>
<accession>A0AAV6JWE2</accession>
<dbReference type="Proteomes" id="UP000823749">
    <property type="component" value="Chromosome 6"/>
</dbReference>
<evidence type="ECO:0000256" key="1">
    <source>
        <dbReference type="SAM" id="MobiDB-lite"/>
    </source>
</evidence>
<reference evidence="2 3" key="1">
    <citation type="submission" date="2020-08" db="EMBL/GenBank/DDBJ databases">
        <title>Plant Genome Project.</title>
        <authorList>
            <person name="Zhang R.-G."/>
        </authorList>
    </citation>
    <scope>NUCLEOTIDE SEQUENCE [LARGE SCALE GENOMIC DNA]</scope>
    <source>
        <strain evidence="2">WSP0</strain>
        <tissue evidence="2">Leaf</tissue>
    </source>
</reference>
<dbReference type="EMBL" id="JACTNZ010000006">
    <property type="protein sequence ID" value="KAG5544482.1"/>
    <property type="molecule type" value="Genomic_DNA"/>
</dbReference>
<feature type="region of interest" description="Disordered" evidence="1">
    <location>
        <begin position="18"/>
        <end position="46"/>
    </location>
</feature>
<keyword evidence="3" id="KW-1185">Reference proteome</keyword>
<name>A0AAV6JWE2_9ERIC</name>
<comment type="caution">
    <text evidence="2">The sequence shown here is derived from an EMBL/GenBank/DDBJ whole genome shotgun (WGS) entry which is preliminary data.</text>
</comment>
<organism evidence="2 3">
    <name type="scientific">Rhododendron griersonianum</name>
    <dbReference type="NCBI Taxonomy" id="479676"/>
    <lineage>
        <taxon>Eukaryota</taxon>
        <taxon>Viridiplantae</taxon>
        <taxon>Streptophyta</taxon>
        <taxon>Embryophyta</taxon>
        <taxon>Tracheophyta</taxon>
        <taxon>Spermatophyta</taxon>
        <taxon>Magnoliopsida</taxon>
        <taxon>eudicotyledons</taxon>
        <taxon>Gunneridae</taxon>
        <taxon>Pentapetalae</taxon>
        <taxon>asterids</taxon>
        <taxon>Ericales</taxon>
        <taxon>Ericaceae</taxon>
        <taxon>Ericoideae</taxon>
        <taxon>Rhodoreae</taxon>
        <taxon>Rhododendron</taxon>
    </lineage>
</organism>
<evidence type="ECO:0000313" key="3">
    <source>
        <dbReference type="Proteomes" id="UP000823749"/>
    </source>
</evidence>
<feature type="compositionally biased region" description="Basic and acidic residues" evidence="1">
    <location>
        <begin position="31"/>
        <end position="46"/>
    </location>
</feature>
<dbReference type="PANTHER" id="PTHR46328:SF35">
    <property type="entry name" value="PROTEIN FAR1-RELATED SEQUENCE 5-LIKE"/>
    <property type="match status" value="1"/>
</dbReference>
<evidence type="ECO:0000313" key="2">
    <source>
        <dbReference type="EMBL" id="KAG5544482.1"/>
    </source>
</evidence>
<evidence type="ECO:0008006" key="4">
    <source>
        <dbReference type="Google" id="ProtNLM"/>
    </source>
</evidence>
<sequence>MPPNNECGEKEEVWSGDIEHEEEVWSGPSSKDYDEIETTKDGKEEIENCEDKVQESKEGMAFDTSEDAYRYYLRYAREKGFAIAKRSSRKGSDGKLRHIGFECCRAESKVIFVANFRRLRRLRLAMDSGHKRVL</sequence>